<feature type="transmembrane region" description="Helical" evidence="1">
    <location>
        <begin position="6"/>
        <end position="24"/>
    </location>
</feature>
<evidence type="ECO:0000313" key="2">
    <source>
        <dbReference type="EMBL" id="OTF71541.1"/>
    </source>
</evidence>
<accession>A0A1Y3ASV9</accession>
<dbReference type="OrthoDB" id="10311375at2759"/>
<keyword evidence="1" id="KW-1133">Transmembrane helix</keyword>
<reference evidence="2 3" key="1">
    <citation type="submission" date="2017-03" db="EMBL/GenBank/DDBJ databases">
        <title>Genome Survey of Euroglyphus maynei.</title>
        <authorList>
            <person name="Arlian L.G."/>
            <person name="Morgan M.S."/>
            <person name="Rider S.D."/>
        </authorList>
    </citation>
    <scope>NUCLEOTIDE SEQUENCE [LARGE SCALE GENOMIC DNA]</scope>
    <source>
        <strain evidence="2">Arlian Lab</strain>
        <tissue evidence="2">Whole body</tissue>
    </source>
</reference>
<dbReference type="EMBL" id="MUJZ01060504">
    <property type="protein sequence ID" value="OTF71541.1"/>
    <property type="molecule type" value="Genomic_DNA"/>
</dbReference>
<organism evidence="2 3">
    <name type="scientific">Euroglyphus maynei</name>
    <name type="common">Mayne's house dust mite</name>
    <dbReference type="NCBI Taxonomy" id="6958"/>
    <lineage>
        <taxon>Eukaryota</taxon>
        <taxon>Metazoa</taxon>
        <taxon>Ecdysozoa</taxon>
        <taxon>Arthropoda</taxon>
        <taxon>Chelicerata</taxon>
        <taxon>Arachnida</taxon>
        <taxon>Acari</taxon>
        <taxon>Acariformes</taxon>
        <taxon>Sarcoptiformes</taxon>
        <taxon>Astigmata</taxon>
        <taxon>Psoroptidia</taxon>
        <taxon>Analgoidea</taxon>
        <taxon>Pyroglyphidae</taxon>
        <taxon>Pyroglyphinae</taxon>
        <taxon>Euroglyphus</taxon>
    </lineage>
</organism>
<feature type="non-terminal residue" evidence="2">
    <location>
        <position position="107"/>
    </location>
</feature>
<protein>
    <submittedName>
        <fullName evidence="2">Uncharacterized protein</fullName>
    </submittedName>
</protein>
<keyword evidence="1" id="KW-0812">Transmembrane</keyword>
<keyword evidence="3" id="KW-1185">Reference proteome</keyword>
<dbReference type="InterPro" id="IPR019308">
    <property type="entry name" value="TMEM214"/>
</dbReference>
<sequence length="107" mass="12290">MASSFQSFFTIILLATTTFVVLDLSKNDSFNKSATGKYLNQIGVGPHVQRYANAIQNSGFYRHYFLPYYNSLIRTLAPHIAVIRKETIKYGEHVSTWFKNTFPSFLQ</sequence>
<name>A0A1Y3ASV9_EURMA</name>
<dbReference type="AlphaFoldDB" id="A0A1Y3ASV9"/>
<evidence type="ECO:0000256" key="1">
    <source>
        <dbReference type="SAM" id="Phobius"/>
    </source>
</evidence>
<dbReference type="Proteomes" id="UP000194236">
    <property type="component" value="Unassembled WGS sequence"/>
</dbReference>
<dbReference type="Pfam" id="PF10151">
    <property type="entry name" value="TMEM214"/>
    <property type="match status" value="1"/>
</dbReference>
<keyword evidence="1" id="KW-0472">Membrane</keyword>
<gene>
    <name evidence="2" type="ORF">BLA29_012882</name>
</gene>
<proteinExistence type="predicted"/>
<comment type="caution">
    <text evidence="2">The sequence shown here is derived from an EMBL/GenBank/DDBJ whole genome shotgun (WGS) entry which is preliminary data.</text>
</comment>
<evidence type="ECO:0000313" key="3">
    <source>
        <dbReference type="Proteomes" id="UP000194236"/>
    </source>
</evidence>